<name>A0AAV2GDT2_9ROSI</name>
<accession>A0AAV2GDT2</accession>
<dbReference type="Proteomes" id="UP001497516">
    <property type="component" value="Chromosome 8"/>
</dbReference>
<organism evidence="1 2">
    <name type="scientific">Linum trigynum</name>
    <dbReference type="NCBI Taxonomy" id="586398"/>
    <lineage>
        <taxon>Eukaryota</taxon>
        <taxon>Viridiplantae</taxon>
        <taxon>Streptophyta</taxon>
        <taxon>Embryophyta</taxon>
        <taxon>Tracheophyta</taxon>
        <taxon>Spermatophyta</taxon>
        <taxon>Magnoliopsida</taxon>
        <taxon>eudicotyledons</taxon>
        <taxon>Gunneridae</taxon>
        <taxon>Pentapetalae</taxon>
        <taxon>rosids</taxon>
        <taxon>fabids</taxon>
        <taxon>Malpighiales</taxon>
        <taxon>Linaceae</taxon>
        <taxon>Linum</taxon>
    </lineage>
</organism>
<dbReference type="Pfam" id="PF05056">
    <property type="entry name" value="DUF674"/>
    <property type="match status" value="2"/>
</dbReference>
<dbReference type="AlphaFoldDB" id="A0AAV2GDT2"/>
<dbReference type="InterPro" id="IPR007750">
    <property type="entry name" value="DUF674"/>
</dbReference>
<proteinExistence type="predicted"/>
<dbReference type="PANTHER" id="PTHR33103:SF19">
    <property type="entry name" value="OS09G0544700 PROTEIN"/>
    <property type="match status" value="1"/>
</dbReference>
<keyword evidence="2" id="KW-1185">Reference proteome</keyword>
<evidence type="ECO:0000313" key="2">
    <source>
        <dbReference type="Proteomes" id="UP001497516"/>
    </source>
</evidence>
<sequence>MKLKLVVDKKKNKVIFAEAQKDFVDLLIYILSLPLSAVVKYLDAAGPSSLVKLHSSVESMREAGYIKPPHSDTGAPSYIIPKLSTYVPSLPRLNPGNFRARRKLYNCKSSHRHVVDRVHEGNWCDSCNEGMGEEVVFVEREMEADYVKEMVPYMVADDLTVLPLDYSSVFAAMEGFNRADVVEKEVQIGPDEALALLNAALHSKEPLTSVFLKTEAAPTSPVKSE</sequence>
<dbReference type="EMBL" id="OZ034821">
    <property type="protein sequence ID" value="CAL1408891.1"/>
    <property type="molecule type" value="Genomic_DNA"/>
</dbReference>
<protein>
    <submittedName>
        <fullName evidence="1">Uncharacterized protein</fullName>
    </submittedName>
</protein>
<evidence type="ECO:0000313" key="1">
    <source>
        <dbReference type="EMBL" id="CAL1408891.1"/>
    </source>
</evidence>
<dbReference type="PANTHER" id="PTHR33103">
    <property type="entry name" value="OS01G0153900 PROTEIN"/>
    <property type="match status" value="1"/>
</dbReference>
<gene>
    <name evidence="1" type="ORF">LTRI10_LOCUS48447</name>
</gene>
<reference evidence="1 2" key="1">
    <citation type="submission" date="2024-04" db="EMBL/GenBank/DDBJ databases">
        <authorList>
            <person name="Fracassetti M."/>
        </authorList>
    </citation>
    <scope>NUCLEOTIDE SEQUENCE [LARGE SCALE GENOMIC DNA]</scope>
</reference>